<dbReference type="Proteomes" id="UP001203297">
    <property type="component" value="Unassembled WGS sequence"/>
</dbReference>
<accession>A0AAD4M8K8</accession>
<comment type="caution">
    <text evidence="1">The sequence shown here is derived from an EMBL/GenBank/DDBJ whole genome shotgun (WGS) entry which is preliminary data.</text>
</comment>
<dbReference type="EMBL" id="WTXG01000008">
    <property type="protein sequence ID" value="KAI0303651.1"/>
    <property type="molecule type" value="Genomic_DNA"/>
</dbReference>
<gene>
    <name evidence="1" type="ORF">B0F90DRAFT_1308751</name>
</gene>
<protein>
    <submittedName>
        <fullName evidence="1">Uncharacterized protein</fullName>
    </submittedName>
</protein>
<evidence type="ECO:0000313" key="2">
    <source>
        <dbReference type="Proteomes" id="UP001203297"/>
    </source>
</evidence>
<organism evidence="1 2">
    <name type="scientific">Multifurca ochricompacta</name>
    <dbReference type="NCBI Taxonomy" id="376703"/>
    <lineage>
        <taxon>Eukaryota</taxon>
        <taxon>Fungi</taxon>
        <taxon>Dikarya</taxon>
        <taxon>Basidiomycota</taxon>
        <taxon>Agaricomycotina</taxon>
        <taxon>Agaricomycetes</taxon>
        <taxon>Russulales</taxon>
        <taxon>Russulaceae</taxon>
        <taxon>Multifurca</taxon>
    </lineage>
</organism>
<sequence>MLRDPSAVQEAPDKAFLPVISPFTPRVQQSLVTPLDVQPDYATASKVEMDTDNTGSPTTAMGVTRYAQLSSAPPPFSANVPGIWAIQVGKPSATQIDISFEVDQDTAGSVLRWVTQRQGFNPDARHVVVHLVVLPAAVVSTAHHNLSQSPGGMTPQAFALALGGLQPQWPDDGSLVLQLNAGMPSEQTWFTPDMVRFLSSFLSSLASHVN</sequence>
<reference evidence="1" key="1">
    <citation type="journal article" date="2022" name="New Phytol.">
        <title>Evolutionary transition to the ectomycorrhizal habit in the genomes of a hyperdiverse lineage of mushroom-forming fungi.</title>
        <authorList>
            <person name="Looney B."/>
            <person name="Miyauchi S."/>
            <person name="Morin E."/>
            <person name="Drula E."/>
            <person name="Courty P.E."/>
            <person name="Kohler A."/>
            <person name="Kuo A."/>
            <person name="LaButti K."/>
            <person name="Pangilinan J."/>
            <person name="Lipzen A."/>
            <person name="Riley R."/>
            <person name="Andreopoulos W."/>
            <person name="He G."/>
            <person name="Johnson J."/>
            <person name="Nolan M."/>
            <person name="Tritt A."/>
            <person name="Barry K.W."/>
            <person name="Grigoriev I.V."/>
            <person name="Nagy L.G."/>
            <person name="Hibbett D."/>
            <person name="Henrissat B."/>
            <person name="Matheny P.B."/>
            <person name="Labbe J."/>
            <person name="Martin F.M."/>
        </authorList>
    </citation>
    <scope>NUCLEOTIDE SEQUENCE</scope>
    <source>
        <strain evidence="1">BPL690</strain>
    </source>
</reference>
<evidence type="ECO:0000313" key="1">
    <source>
        <dbReference type="EMBL" id="KAI0303651.1"/>
    </source>
</evidence>
<proteinExistence type="predicted"/>
<dbReference type="AlphaFoldDB" id="A0AAD4M8K8"/>
<keyword evidence="2" id="KW-1185">Reference proteome</keyword>
<name>A0AAD4M8K8_9AGAM</name>